<dbReference type="AlphaFoldDB" id="A0A9P6YIP0"/>
<keyword evidence="4" id="KW-0804">Transcription</keyword>
<evidence type="ECO:0000256" key="1">
    <source>
        <dbReference type="ARBA" id="ARBA00007247"/>
    </source>
</evidence>
<dbReference type="SUPFAM" id="SSF54616">
    <property type="entry name" value="DNA-binding domain of Mlu1-box binding protein MBP1"/>
    <property type="match status" value="1"/>
</dbReference>
<dbReference type="Proteomes" id="UP000717996">
    <property type="component" value="Unassembled WGS sequence"/>
</dbReference>
<dbReference type="GO" id="GO:0043565">
    <property type="term" value="F:sequence-specific DNA binding"/>
    <property type="evidence" value="ECO:0007669"/>
    <property type="project" value="TreeGrafter"/>
</dbReference>
<proteinExistence type="inferred from homology"/>
<feature type="domain" description="HTH APSES-type" evidence="5">
    <location>
        <begin position="73"/>
        <end position="179"/>
    </location>
</feature>
<evidence type="ECO:0000313" key="7">
    <source>
        <dbReference type="Proteomes" id="UP000717996"/>
    </source>
</evidence>
<dbReference type="GO" id="GO:0045944">
    <property type="term" value="P:positive regulation of transcription by RNA polymerase II"/>
    <property type="evidence" value="ECO:0007669"/>
    <property type="project" value="TreeGrafter"/>
</dbReference>
<evidence type="ECO:0000256" key="2">
    <source>
        <dbReference type="ARBA" id="ARBA00023015"/>
    </source>
</evidence>
<dbReference type="PANTHER" id="PTHR47792:SF1">
    <property type="entry name" value="PROTEIN SOK2-RELATED"/>
    <property type="match status" value="1"/>
</dbReference>
<keyword evidence="2" id="KW-0805">Transcription regulation</keyword>
<name>A0A9P6YIP0_RHIOR</name>
<accession>A0A9P6YIP0</accession>
<dbReference type="InterPro" id="IPR036887">
    <property type="entry name" value="HTH_APSES_sf"/>
</dbReference>
<dbReference type="OrthoDB" id="5407653at2759"/>
<dbReference type="PANTHER" id="PTHR47792">
    <property type="entry name" value="PROTEIN SOK2-RELATED"/>
    <property type="match status" value="1"/>
</dbReference>
<dbReference type="PROSITE" id="PS51299">
    <property type="entry name" value="HTH_APSES"/>
    <property type="match status" value="1"/>
</dbReference>
<evidence type="ECO:0000256" key="3">
    <source>
        <dbReference type="ARBA" id="ARBA00023125"/>
    </source>
</evidence>
<reference evidence="6" key="1">
    <citation type="journal article" date="2020" name="Microb. Genom.">
        <title>Genetic diversity of clinical and environmental Mucorales isolates obtained from an investigation of mucormycosis cases among solid organ transplant recipients.</title>
        <authorList>
            <person name="Nguyen M.H."/>
            <person name="Kaul D."/>
            <person name="Muto C."/>
            <person name="Cheng S.J."/>
            <person name="Richter R.A."/>
            <person name="Bruno V.M."/>
            <person name="Liu G."/>
            <person name="Beyhan S."/>
            <person name="Sundermann A.J."/>
            <person name="Mounaud S."/>
            <person name="Pasculle A.W."/>
            <person name="Nierman W.C."/>
            <person name="Driscoll E."/>
            <person name="Cumbie R."/>
            <person name="Clancy C.J."/>
            <person name="Dupont C.L."/>
        </authorList>
    </citation>
    <scope>NUCLEOTIDE SEQUENCE</scope>
    <source>
        <strain evidence="6">GL16</strain>
    </source>
</reference>
<dbReference type="OMA" id="HSNENTA"/>
<evidence type="ECO:0000256" key="4">
    <source>
        <dbReference type="ARBA" id="ARBA00023163"/>
    </source>
</evidence>
<sequence>MFQYSNITHSPVNNNEPIKIADFQQVTTSYPTHYHYDPEFYHQSTTTPWQQPIYPEVPPTDYTANNQILTKPRVTTSVWDDEGTVCYQVDVRGICVARRQDNDMINGTKLLNVTGMSRGKRDGILKNEKGRVVVKVGAMHLKGVWVTFARAKALAIQYSIIDYLHPLFVDDPAMFFYSNQLTQNNYFTTNHPIYLQSQDSLASTNTTQSRNNSITTTITTTTNNNNNNIIDNNNNNNNNTTAAELMSVSSSYPMINESLMNYPLFSDSNDDYYLANPLLINDLLSAPSVPSMLPVQYSTGYYS</sequence>
<dbReference type="InterPro" id="IPR018004">
    <property type="entry name" value="KilA/APSES_HTH"/>
</dbReference>
<evidence type="ECO:0000259" key="5">
    <source>
        <dbReference type="PROSITE" id="PS51299"/>
    </source>
</evidence>
<dbReference type="GO" id="GO:0003700">
    <property type="term" value="F:DNA-binding transcription factor activity"/>
    <property type="evidence" value="ECO:0007669"/>
    <property type="project" value="TreeGrafter"/>
</dbReference>
<comment type="similarity">
    <text evidence="1">Belongs to the EFG1/PHD1/stuA family.</text>
</comment>
<dbReference type="GO" id="GO:0005634">
    <property type="term" value="C:nucleus"/>
    <property type="evidence" value="ECO:0007669"/>
    <property type="project" value="TreeGrafter"/>
</dbReference>
<dbReference type="InterPro" id="IPR003163">
    <property type="entry name" value="Tscrpt_reg_HTH_APSES-type"/>
</dbReference>
<organism evidence="6 7">
    <name type="scientific">Rhizopus oryzae</name>
    <name type="common">Mucormycosis agent</name>
    <name type="synonym">Rhizopus arrhizus var. delemar</name>
    <dbReference type="NCBI Taxonomy" id="64495"/>
    <lineage>
        <taxon>Eukaryota</taxon>
        <taxon>Fungi</taxon>
        <taxon>Fungi incertae sedis</taxon>
        <taxon>Mucoromycota</taxon>
        <taxon>Mucoromycotina</taxon>
        <taxon>Mucoromycetes</taxon>
        <taxon>Mucorales</taxon>
        <taxon>Mucorineae</taxon>
        <taxon>Rhizopodaceae</taxon>
        <taxon>Rhizopus</taxon>
    </lineage>
</organism>
<keyword evidence="3" id="KW-0238">DNA-binding</keyword>
<gene>
    <name evidence="6" type="ORF">G6F51_003047</name>
</gene>
<evidence type="ECO:0000313" key="6">
    <source>
        <dbReference type="EMBL" id="KAG1549447.1"/>
    </source>
</evidence>
<dbReference type="Pfam" id="PF04383">
    <property type="entry name" value="KilA-N"/>
    <property type="match status" value="1"/>
</dbReference>
<dbReference type="InterPro" id="IPR029790">
    <property type="entry name" value="EFG1/Phd1/StuA"/>
</dbReference>
<dbReference type="EMBL" id="JAANIT010000284">
    <property type="protein sequence ID" value="KAG1549447.1"/>
    <property type="molecule type" value="Genomic_DNA"/>
</dbReference>
<protein>
    <recommendedName>
        <fullName evidence="5">HTH APSES-type domain-containing protein</fullName>
    </recommendedName>
</protein>
<dbReference type="SMART" id="SM01252">
    <property type="entry name" value="KilA-N"/>
    <property type="match status" value="1"/>
</dbReference>
<comment type="caution">
    <text evidence="6">The sequence shown here is derived from an EMBL/GenBank/DDBJ whole genome shotgun (WGS) entry which is preliminary data.</text>
</comment>
<dbReference type="Gene3D" id="3.10.260.10">
    <property type="entry name" value="Transcription regulator HTH, APSES-type DNA-binding domain"/>
    <property type="match status" value="1"/>
</dbReference>